<organism evidence="1 2">
    <name type="scientific">Xenorhabdus kozodoii</name>
    <dbReference type="NCBI Taxonomy" id="351676"/>
    <lineage>
        <taxon>Bacteria</taxon>
        <taxon>Pseudomonadati</taxon>
        <taxon>Pseudomonadota</taxon>
        <taxon>Gammaproteobacteria</taxon>
        <taxon>Enterobacterales</taxon>
        <taxon>Morganellaceae</taxon>
        <taxon>Xenorhabdus</taxon>
    </lineage>
</organism>
<evidence type="ECO:0000313" key="2">
    <source>
        <dbReference type="Proteomes" id="UP000221101"/>
    </source>
</evidence>
<comment type="caution">
    <text evidence="1">The sequence shown here is derived from an EMBL/GenBank/DDBJ whole genome shotgun (WGS) entry which is preliminary data.</text>
</comment>
<proteinExistence type="predicted"/>
<name>A0A2D0L0V1_9GAMM</name>
<dbReference type="EMBL" id="NJCX01000034">
    <property type="protein sequence ID" value="PHM69298.1"/>
    <property type="molecule type" value="Genomic_DNA"/>
</dbReference>
<sequence>MRNNNIYTRNTATYFITSERNQGRRWVFITPELFFLPTGVPLTGYPRLGLLFNQNGLTDLRCLFSRTNAFYLYTDHNWLNFNMNRAEFLNNMELRAATESARQFWWEGA</sequence>
<dbReference type="OrthoDB" id="9844156at2"/>
<dbReference type="RefSeq" id="WP_141554438.1">
    <property type="nucleotide sequence ID" value="NZ_CAWNOR010000069.1"/>
</dbReference>
<protein>
    <submittedName>
        <fullName evidence="1">Uncharacterized protein</fullName>
    </submittedName>
</protein>
<dbReference type="AlphaFoldDB" id="A0A2D0L0V1"/>
<evidence type="ECO:0000313" key="1">
    <source>
        <dbReference type="EMBL" id="PHM69298.1"/>
    </source>
</evidence>
<accession>A0A2D0L0V1</accession>
<gene>
    <name evidence="1" type="ORF">Xkoz_03475</name>
</gene>
<reference evidence="1 2" key="1">
    <citation type="journal article" date="2017" name="Nat. Microbiol.">
        <title>Natural product diversity associated with the nematode symbionts Photorhabdus and Xenorhabdus.</title>
        <authorList>
            <person name="Tobias N.J."/>
            <person name="Wolff H."/>
            <person name="Djahanschiri B."/>
            <person name="Grundmann F."/>
            <person name="Kronenwerth M."/>
            <person name="Shi Y.M."/>
            <person name="Simonyi S."/>
            <person name="Grun P."/>
            <person name="Shapiro-Ilan D."/>
            <person name="Pidot S.J."/>
            <person name="Stinear T.P."/>
            <person name="Ebersberger I."/>
            <person name="Bode H.B."/>
        </authorList>
    </citation>
    <scope>NUCLEOTIDE SEQUENCE [LARGE SCALE GENOMIC DNA]</scope>
    <source>
        <strain evidence="1 2">DSM 17907</strain>
    </source>
</reference>
<keyword evidence="2" id="KW-1185">Reference proteome</keyword>
<dbReference type="Proteomes" id="UP000221101">
    <property type="component" value="Unassembled WGS sequence"/>
</dbReference>